<evidence type="ECO:0000256" key="2">
    <source>
        <dbReference type="ARBA" id="ARBA00001947"/>
    </source>
</evidence>
<evidence type="ECO:0000256" key="6">
    <source>
        <dbReference type="ARBA" id="ARBA00012032"/>
    </source>
</evidence>
<dbReference type="InterPro" id="IPR000489">
    <property type="entry name" value="Pterin-binding_dom"/>
</dbReference>
<dbReference type="PROSITE" id="PS50970">
    <property type="entry name" value="HCY"/>
    <property type="match status" value="1"/>
</dbReference>
<evidence type="ECO:0000256" key="10">
    <source>
        <dbReference type="ARBA" id="ARBA00022628"/>
    </source>
</evidence>
<dbReference type="SMART" id="SM01018">
    <property type="entry name" value="B12-binding_2"/>
    <property type="match status" value="1"/>
</dbReference>
<keyword evidence="9" id="KW-0028">Amino-acid biosynthesis</keyword>
<dbReference type="InterPro" id="IPR036589">
    <property type="entry name" value="HCY_dom_sf"/>
</dbReference>
<dbReference type="Gene3D" id="3.20.20.20">
    <property type="entry name" value="Dihydropteroate synthase-like"/>
    <property type="match status" value="1"/>
</dbReference>
<evidence type="ECO:0000313" key="23">
    <source>
        <dbReference type="EMBL" id="MEU7073029.1"/>
    </source>
</evidence>
<proteinExistence type="inferred from homology"/>
<evidence type="ECO:0000256" key="12">
    <source>
        <dbReference type="ARBA" id="ARBA00022691"/>
    </source>
</evidence>
<evidence type="ECO:0000313" key="24">
    <source>
        <dbReference type="Proteomes" id="UP001551329"/>
    </source>
</evidence>
<evidence type="ECO:0000256" key="16">
    <source>
        <dbReference type="ARBA" id="ARBA00023285"/>
    </source>
</evidence>
<evidence type="ECO:0000259" key="21">
    <source>
        <dbReference type="PROSITE" id="PS50972"/>
    </source>
</evidence>
<comment type="function">
    <text evidence="17">Catalyzes the transfer of a methyl group from methyl-cobalamin to homocysteine, yielding enzyme-bound cob(I)alamin and methionine. Subsequently, remethylates the cofactor using methyltetrahydrofolate.</text>
</comment>
<keyword evidence="13 19" id="KW-0479">Metal-binding</keyword>
<evidence type="ECO:0000256" key="15">
    <source>
        <dbReference type="ARBA" id="ARBA00023167"/>
    </source>
</evidence>
<keyword evidence="11 19" id="KW-0808">Transferase</keyword>
<organism evidence="23 24">
    <name type="scientific">Streptomyces narbonensis</name>
    <dbReference type="NCBI Taxonomy" id="67333"/>
    <lineage>
        <taxon>Bacteria</taxon>
        <taxon>Bacillati</taxon>
        <taxon>Actinomycetota</taxon>
        <taxon>Actinomycetes</taxon>
        <taxon>Kitasatosporales</taxon>
        <taxon>Streptomycetaceae</taxon>
        <taxon>Streptomyces</taxon>
    </lineage>
</organism>
<dbReference type="Pfam" id="PF00809">
    <property type="entry name" value="Pterin_bind"/>
    <property type="match status" value="1"/>
</dbReference>
<evidence type="ECO:0000256" key="14">
    <source>
        <dbReference type="ARBA" id="ARBA00022833"/>
    </source>
</evidence>
<comment type="pathway">
    <text evidence="4">Amino-acid biosynthesis; L-methionine biosynthesis via de novo pathway; L-methionine from L-homocysteine (MetH route): step 1/1.</text>
</comment>
<evidence type="ECO:0000256" key="8">
    <source>
        <dbReference type="ARBA" id="ARBA00022603"/>
    </source>
</evidence>
<dbReference type="InterPro" id="IPR003759">
    <property type="entry name" value="Cbl-bd_cap"/>
</dbReference>
<dbReference type="InterPro" id="IPR036594">
    <property type="entry name" value="Meth_synthase_dom"/>
</dbReference>
<dbReference type="RefSeq" id="WP_358478752.1">
    <property type="nucleotide sequence ID" value="NZ_JBEZAE010000016.1"/>
</dbReference>
<keyword evidence="14 19" id="KW-0862">Zinc</keyword>
<dbReference type="SUPFAM" id="SSF82282">
    <property type="entry name" value="Homocysteine S-methyltransferase"/>
    <property type="match status" value="1"/>
</dbReference>
<sequence length="723" mass="77804">MSAARRSLREELATRVVVADGAMGTMLQAADPTMDDFRQLEGCNEILNLTRPDIVASVHDAYFSVGVDCVETNTFGANLAALAEYGIEHQVYELSEAGARIARTTADAHTATDGRPRWVLGSMGPGTKLPTLGHVTYEPLRDAFQQNAEGLIRGGADALLIETSQDLLQTKAAVIGARRALDWVGVDLPVIVQVTVETTGTMLLGSEIGAALTALEPLGIDMIGLNCATGPAEMAEHLRHLSRHARIPISVMPNAGLPVLTSDGAHYPLSPAELADAQEAFVRDYGPSLVGGCCGTTPEHLREIVERVRGAAVLDRSPAPEPGASSLYGHVPFRQDTAYLAIGERTNANGSKKFREAMLEGRWDDCVEMARDQIREGAHMLDLCVDYVGRDGTADMAELAGRFATASTLPIVLDSTEIGVLRAGLEKLGGRAVVNSVNYEDGDGPESRFAQVTALAKEHGAALMALTIDEEGQARTVGAKVAIAERLIDDLTGNWGIRESDILIDTLTFTICTGQEESRGDGVATIEAIRELKRRHPDVQTTLGLSNISFGLNPAARIVLNSVFLDECVKAGLDSAIVHASKILPIARLEREQVEVALDLIHDRRREGYDPLQRFLEMFEGATAKSLKAGKAEELLALPLDERLKRRIVDGEKNGLEKDLDEALTARPALEIVNEILLDGMKTVGELFGSGRMQLPFVLQSAEVMKTAVAHLEPHMEKSDAEG</sequence>
<evidence type="ECO:0000256" key="13">
    <source>
        <dbReference type="ARBA" id="ARBA00022723"/>
    </source>
</evidence>
<keyword evidence="15" id="KW-0486">Methionine biosynthesis</keyword>
<feature type="non-terminal residue" evidence="23">
    <location>
        <position position="723"/>
    </location>
</feature>
<dbReference type="CDD" id="cd00740">
    <property type="entry name" value="MeTr"/>
    <property type="match status" value="1"/>
</dbReference>
<dbReference type="PANTHER" id="PTHR45833">
    <property type="entry name" value="METHIONINE SYNTHASE"/>
    <property type="match status" value="1"/>
</dbReference>
<gene>
    <name evidence="23" type="ORF">AB0A88_23170</name>
</gene>
<dbReference type="SUPFAM" id="SSF51717">
    <property type="entry name" value="Dihydropteroate synthetase-like"/>
    <property type="match status" value="1"/>
</dbReference>
<keyword evidence="8 19" id="KW-0489">Methyltransferase</keyword>
<dbReference type="Proteomes" id="UP001551329">
    <property type="component" value="Unassembled WGS sequence"/>
</dbReference>
<evidence type="ECO:0000256" key="4">
    <source>
        <dbReference type="ARBA" id="ARBA00005178"/>
    </source>
</evidence>
<evidence type="ECO:0000256" key="19">
    <source>
        <dbReference type="PROSITE-ProRule" id="PRU00333"/>
    </source>
</evidence>
<evidence type="ECO:0000256" key="18">
    <source>
        <dbReference type="ARBA" id="ARBA00031040"/>
    </source>
</evidence>
<dbReference type="Gene3D" id="1.10.1240.10">
    <property type="entry name" value="Methionine synthase domain"/>
    <property type="match status" value="1"/>
</dbReference>
<keyword evidence="12" id="KW-0949">S-adenosyl-L-methionine</keyword>
<evidence type="ECO:0000256" key="11">
    <source>
        <dbReference type="ARBA" id="ARBA00022679"/>
    </source>
</evidence>
<feature type="binding site" evidence="19">
    <location>
        <position position="294"/>
    </location>
    <ligand>
        <name>Zn(2+)</name>
        <dbReference type="ChEBI" id="CHEBI:29105"/>
    </ligand>
</feature>
<dbReference type="PANTHER" id="PTHR45833:SF1">
    <property type="entry name" value="METHIONINE SYNTHASE"/>
    <property type="match status" value="1"/>
</dbReference>
<feature type="binding site" evidence="19">
    <location>
        <position position="293"/>
    </location>
    <ligand>
        <name>Zn(2+)</name>
        <dbReference type="ChEBI" id="CHEBI:29105"/>
    </ligand>
</feature>
<protein>
    <recommendedName>
        <fullName evidence="7">Methionine synthase</fullName>
        <ecNumber evidence="6">2.1.1.13</ecNumber>
    </recommendedName>
    <alternativeName>
        <fullName evidence="18">5-methyltetrahydrofolate--homocysteine methyltransferase</fullName>
    </alternativeName>
</protein>
<keyword evidence="10" id="KW-0846">Cobalamin</keyword>
<dbReference type="Pfam" id="PF02574">
    <property type="entry name" value="S-methyl_trans"/>
    <property type="match status" value="1"/>
</dbReference>
<dbReference type="Gene3D" id="3.20.20.330">
    <property type="entry name" value="Homocysteine-binding-like domain"/>
    <property type="match status" value="1"/>
</dbReference>
<dbReference type="InterPro" id="IPR003726">
    <property type="entry name" value="HCY_dom"/>
</dbReference>
<evidence type="ECO:0000256" key="5">
    <source>
        <dbReference type="ARBA" id="ARBA00010398"/>
    </source>
</evidence>
<reference evidence="23 24" key="1">
    <citation type="submission" date="2024-06" db="EMBL/GenBank/DDBJ databases">
        <title>The Natural Products Discovery Center: Release of the First 8490 Sequenced Strains for Exploring Actinobacteria Biosynthetic Diversity.</title>
        <authorList>
            <person name="Kalkreuter E."/>
            <person name="Kautsar S.A."/>
            <person name="Yang D."/>
            <person name="Bader C.D."/>
            <person name="Teijaro C.N."/>
            <person name="Fluegel L."/>
            <person name="Davis C.M."/>
            <person name="Simpson J.R."/>
            <person name="Lauterbach L."/>
            <person name="Steele A.D."/>
            <person name="Gui C."/>
            <person name="Meng S."/>
            <person name="Li G."/>
            <person name="Viehrig K."/>
            <person name="Ye F."/>
            <person name="Su P."/>
            <person name="Kiefer A.F."/>
            <person name="Nichols A."/>
            <person name="Cepeda A.J."/>
            <person name="Yan W."/>
            <person name="Fan B."/>
            <person name="Jiang Y."/>
            <person name="Adhikari A."/>
            <person name="Zheng C.-J."/>
            <person name="Schuster L."/>
            <person name="Cowan T.M."/>
            <person name="Smanski M.J."/>
            <person name="Chevrette M.G."/>
            <person name="De Carvalho L.P.S."/>
            <person name="Shen B."/>
        </authorList>
    </citation>
    <scope>NUCLEOTIDE SEQUENCE [LARGE SCALE GENOMIC DNA]</scope>
    <source>
        <strain evidence="23 24">NPDC045974</strain>
    </source>
</reference>
<dbReference type="Pfam" id="PF02607">
    <property type="entry name" value="B12-binding_2"/>
    <property type="match status" value="1"/>
</dbReference>
<dbReference type="EMBL" id="JBEZAE010000016">
    <property type="protein sequence ID" value="MEU7073029.1"/>
    <property type="molecule type" value="Genomic_DNA"/>
</dbReference>
<feature type="domain" description="B12-binding N-terminal" evidence="22">
    <location>
        <begin position="631"/>
        <end position="723"/>
    </location>
</feature>
<feature type="binding site" evidence="19">
    <location>
        <position position="227"/>
    </location>
    <ligand>
        <name>Zn(2+)</name>
        <dbReference type="ChEBI" id="CHEBI:29105"/>
    </ligand>
</feature>
<keyword evidence="24" id="KW-1185">Reference proteome</keyword>
<evidence type="ECO:0000256" key="1">
    <source>
        <dbReference type="ARBA" id="ARBA00001700"/>
    </source>
</evidence>
<comment type="catalytic activity">
    <reaction evidence="1">
        <text>(6S)-5-methyl-5,6,7,8-tetrahydrofolate + L-homocysteine = (6S)-5,6,7,8-tetrahydrofolate + L-methionine</text>
        <dbReference type="Rhea" id="RHEA:11172"/>
        <dbReference type="ChEBI" id="CHEBI:18608"/>
        <dbReference type="ChEBI" id="CHEBI:57453"/>
        <dbReference type="ChEBI" id="CHEBI:57844"/>
        <dbReference type="ChEBI" id="CHEBI:58199"/>
        <dbReference type="EC" id="2.1.1.13"/>
    </reaction>
</comment>
<evidence type="ECO:0000256" key="3">
    <source>
        <dbReference type="ARBA" id="ARBA00001956"/>
    </source>
</evidence>
<evidence type="ECO:0000259" key="22">
    <source>
        <dbReference type="PROSITE" id="PS51337"/>
    </source>
</evidence>
<evidence type="ECO:0000256" key="7">
    <source>
        <dbReference type="ARBA" id="ARBA00013998"/>
    </source>
</evidence>
<dbReference type="InterPro" id="IPR050554">
    <property type="entry name" value="Met_Synthase/Corrinoid"/>
</dbReference>
<evidence type="ECO:0000259" key="20">
    <source>
        <dbReference type="PROSITE" id="PS50970"/>
    </source>
</evidence>
<dbReference type="InterPro" id="IPR011005">
    <property type="entry name" value="Dihydropteroate_synth-like_sf"/>
</dbReference>
<dbReference type="PROSITE" id="PS51337">
    <property type="entry name" value="B12_BINDING_NTER"/>
    <property type="match status" value="1"/>
</dbReference>
<evidence type="ECO:0000256" key="9">
    <source>
        <dbReference type="ARBA" id="ARBA00022605"/>
    </source>
</evidence>
<keyword evidence="16" id="KW-0170">Cobalt</keyword>
<comment type="caution">
    <text evidence="23">The sequence shown here is derived from an EMBL/GenBank/DDBJ whole genome shotgun (WGS) entry which is preliminary data.</text>
</comment>
<comment type="similarity">
    <text evidence="5">Belongs to the vitamin-B12 dependent methionine synthase family.</text>
</comment>
<name>A0ABV3CE15_9ACTN</name>
<dbReference type="SUPFAM" id="SSF47644">
    <property type="entry name" value="Methionine synthase domain"/>
    <property type="match status" value="1"/>
</dbReference>
<accession>A0ABV3CE15</accession>
<dbReference type="EC" id="2.1.1.13" evidence="6"/>
<comment type="cofactor">
    <cofactor evidence="3">
        <name>methylcob(III)alamin</name>
        <dbReference type="ChEBI" id="CHEBI:28115"/>
    </cofactor>
</comment>
<evidence type="ECO:0000256" key="17">
    <source>
        <dbReference type="ARBA" id="ARBA00025552"/>
    </source>
</evidence>
<dbReference type="PROSITE" id="PS50972">
    <property type="entry name" value="PTERIN_BINDING"/>
    <property type="match status" value="1"/>
</dbReference>
<comment type="cofactor">
    <cofactor evidence="2 19">
        <name>Zn(2+)</name>
        <dbReference type="ChEBI" id="CHEBI:29105"/>
    </cofactor>
</comment>
<feature type="domain" description="Hcy-binding" evidence="20">
    <location>
        <begin position="5"/>
        <end position="308"/>
    </location>
</feature>
<feature type="domain" description="Pterin-binding" evidence="21">
    <location>
        <begin position="339"/>
        <end position="602"/>
    </location>
</feature>